<evidence type="ECO:0000313" key="2">
    <source>
        <dbReference type="Proteomes" id="UP001273166"/>
    </source>
</evidence>
<dbReference type="EMBL" id="JAUDZG010000008">
    <property type="protein sequence ID" value="KAK3301796.1"/>
    <property type="molecule type" value="Genomic_DNA"/>
</dbReference>
<dbReference type="GeneID" id="87884104"/>
<proteinExistence type="predicted"/>
<organism evidence="1 2">
    <name type="scientific">Chaetomium strumarium</name>
    <dbReference type="NCBI Taxonomy" id="1170767"/>
    <lineage>
        <taxon>Eukaryota</taxon>
        <taxon>Fungi</taxon>
        <taxon>Dikarya</taxon>
        <taxon>Ascomycota</taxon>
        <taxon>Pezizomycotina</taxon>
        <taxon>Sordariomycetes</taxon>
        <taxon>Sordariomycetidae</taxon>
        <taxon>Sordariales</taxon>
        <taxon>Chaetomiaceae</taxon>
        <taxon>Chaetomium</taxon>
    </lineage>
</organism>
<reference evidence="1" key="1">
    <citation type="journal article" date="2023" name="Mol. Phylogenet. Evol.">
        <title>Genome-scale phylogeny and comparative genomics of the fungal order Sordariales.</title>
        <authorList>
            <person name="Hensen N."/>
            <person name="Bonometti L."/>
            <person name="Westerberg I."/>
            <person name="Brannstrom I.O."/>
            <person name="Guillou S."/>
            <person name="Cros-Aarteil S."/>
            <person name="Calhoun S."/>
            <person name="Haridas S."/>
            <person name="Kuo A."/>
            <person name="Mondo S."/>
            <person name="Pangilinan J."/>
            <person name="Riley R."/>
            <person name="LaButti K."/>
            <person name="Andreopoulos B."/>
            <person name="Lipzen A."/>
            <person name="Chen C."/>
            <person name="Yan M."/>
            <person name="Daum C."/>
            <person name="Ng V."/>
            <person name="Clum A."/>
            <person name="Steindorff A."/>
            <person name="Ohm R.A."/>
            <person name="Martin F."/>
            <person name="Silar P."/>
            <person name="Natvig D.O."/>
            <person name="Lalanne C."/>
            <person name="Gautier V."/>
            <person name="Ament-Velasquez S.L."/>
            <person name="Kruys A."/>
            <person name="Hutchinson M.I."/>
            <person name="Powell A.J."/>
            <person name="Barry K."/>
            <person name="Miller A.N."/>
            <person name="Grigoriev I.V."/>
            <person name="Debuchy R."/>
            <person name="Gladieux P."/>
            <person name="Hiltunen Thoren M."/>
            <person name="Johannesson H."/>
        </authorList>
    </citation>
    <scope>NUCLEOTIDE SEQUENCE</scope>
    <source>
        <strain evidence="1">CBS 333.67</strain>
    </source>
</reference>
<reference evidence="1" key="2">
    <citation type="submission" date="2023-06" db="EMBL/GenBank/DDBJ databases">
        <authorList>
            <consortium name="Lawrence Berkeley National Laboratory"/>
            <person name="Mondo S.J."/>
            <person name="Hensen N."/>
            <person name="Bonometti L."/>
            <person name="Westerberg I."/>
            <person name="Brannstrom I.O."/>
            <person name="Guillou S."/>
            <person name="Cros-Aarteil S."/>
            <person name="Calhoun S."/>
            <person name="Haridas S."/>
            <person name="Kuo A."/>
            <person name="Pangilinan J."/>
            <person name="Riley R."/>
            <person name="Labutti K."/>
            <person name="Andreopoulos B."/>
            <person name="Lipzen A."/>
            <person name="Chen C."/>
            <person name="Yanf M."/>
            <person name="Daum C."/>
            <person name="Ng V."/>
            <person name="Clum A."/>
            <person name="Steindorff A."/>
            <person name="Ohm R."/>
            <person name="Martin F."/>
            <person name="Silar P."/>
            <person name="Natvig D."/>
            <person name="Lalanne C."/>
            <person name="Gautier V."/>
            <person name="Ament-Velasquez S.L."/>
            <person name="Kruys A."/>
            <person name="Hutchinson M.I."/>
            <person name="Powell A.J."/>
            <person name="Barry K."/>
            <person name="Miller A.N."/>
            <person name="Grigoriev I.V."/>
            <person name="Debuchy R."/>
            <person name="Gladieux P."/>
            <person name="Thoren M.H."/>
            <person name="Johannesson H."/>
        </authorList>
    </citation>
    <scope>NUCLEOTIDE SEQUENCE</scope>
    <source>
        <strain evidence="1">CBS 333.67</strain>
    </source>
</reference>
<comment type="caution">
    <text evidence="1">The sequence shown here is derived from an EMBL/GenBank/DDBJ whole genome shotgun (WGS) entry which is preliminary data.</text>
</comment>
<keyword evidence="2" id="KW-1185">Reference proteome</keyword>
<dbReference type="PANTHER" id="PTHR42085:SF2">
    <property type="entry name" value="F-BOX DOMAIN-CONTAINING PROTEIN"/>
    <property type="match status" value="1"/>
</dbReference>
<name>A0AAJ0GKV5_9PEZI</name>
<protein>
    <submittedName>
        <fullName evidence="1">Uncharacterized protein</fullName>
    </submittedName>
</protein>
<accession>A0AAJ0GKV5</accession>
<gene>
    <name evidence="1" type="ORF">B0T15DRAFT_404946</name>
</gene>
<dbReference type="Proteomes" id="UP001273166">
    <property type="component" value="Unassembled WGS sequence"/>
</dbReference>
<dbReference type="InterPro" id="IPR038883">
    <property type="entry name" value="AN11006-like"/>
</dbReference>
<dbReference type="AlphaFoldDB" id="A0AAJ0GKV5"/>
<evidence type="ECO:0000313" key="1">
    <source>
        <dbReference type="EMBL" id="KAK3301796.1"/>
    </source>
</evidence>
<dbReference type="PANTHER" id="PTHR42085">
    <property type="entry name" value="F-BOX DOMAIN-CONTAINING PROTEIN"/>
    <property type="match status" value="1"/>
</dbReference>
<sequence length="545" mass="62722">MMRGIEDQPPRPPALLRLPPHLRHRIYLHIGIARRDGRPNTYYLDGRKELPGFTSAFDPPPTRNFTGLLRSCRDLYTEVAALLYSANQFVMHAGKASLEPLQALSPMAIASLTSLKIVLNECSCHHPVDSRDYPPLCCCDDVEHEPEPNGIRARCAQYHRSTHRRPLLDPVSSDLDSTSSKLMAQALLTSWNDAAVHLSSYVRPGRLALSLYTDLVTPWKEVTWCRRYRRYYQICRPPCLASEGRGQPCQPHIHHGCRLSQCLGVDLPPSGRPPPGPGCFCRRRHAAFSFTCNCWAPPTSIFLVCHALYYDAQLIFFSYNRFIVHDVQAWPGWTLDYIVQKPRDPEIASIEESYPYERLAASHFLREFVPANCLAYLRFLELVFPPYWPYSWPVDDHPAIVDWRDTVNWLRGKIDAPALTIRVVFADFLQNPAGSRSGTTKDEGKQIVRGYMHVIRALEPLLKHDGLAALYVQAAFPWAWARDVLLRQLLEPDDWWTQELARQEQRLKELLERIPGCEAIVDSRNKPEPRRSAWQTWYNVDWYDQ</sequence>
<dbReference type="RefSeq" id="XP_062717576.1">
    <property type="nucleotide sequence ID" value="XM_062865275.1"/>
</dbReference>